<dbReference type="Proteomes" id="UP000002892">
    <property type="component" value="Chromosome"/>
</dbReference>
<dbReference type="AlphaFoldDB" id="I4DAG5"/>
<feature type="compositionally biased region" description="Polar residues" evidence="1">
    <location>
        <begin position="45"/>
        <end position="68"/>
    </location>
</feature>
<proteinExistence type="predicted"/>
<sequence length="180" mass="19261">MIVNLRCKGDRRLKVKVLVIALIIILGAGVWWGLKSAVATQNQGKQGANATGTNTPDSPNSSTGSSWSAPRLDNQGGVEVAVTWEKEGSDSSMLKFAVTMNNHMIDLSDFDYSRNTELKISGTTVPAVVKVLNNGGGGHHVTAELGVQSTDLSKLKSGSQFELGIKNLANVPMRNFTWAY</sequence>
<dbReference type="HOGENOM" id="CLU_1493905_0_0_9"/>
<evidence type="ECO:0000313" key="3">
    <source>
        <dbReference type="EMBL" id="AFM42789.1"/>
    </source>
</evidence>
<keyword evidence="4" id="KW-1185">Reference proteome</keyword>
<keyword evidence="2" id="KW-0472">Membrane</keyword>
<dbReference type="KEGG" id="dai:Desaci_3913"/>
<keyword evidence="2" id="KW-0812">Transmembrane</keyword>
<evidence type="ECO:0000256" key="2">
    <source>
        <dbReference type="SAM" id="Phobius"/>
    </source>
</evidence>
<evidence type="ECO:0000256" key="1">
    <source>
        <dbReference type="SAM" id="MobiDB-lite"/>
    </source>
</evidence>
<organism evidence="3 4">
    <name type="scientific">Desulfosporosinus acidiphilus (strain DSM 22704 / JCM 16185 / SJ4)</name>
    <dbReference type="NCBI Taxonomy" id="646529"/>
    <lineage>
        <taxon>Bacteria</taxon>
        <taxon>Bacillati</taxon>
        <taxon>Bacillota</taxon>
        <taxon>Clostridia</taxon>
        <taxon>Eubacteriales</taxon>
        <taxon>Desulfitobacteriaceae</taxon>
        <taxon>Desulfosporosinus</taxon>
    </lineage>
</organism>
<feature type="region of interest" description="Disordered" evidence="1">
    <location>
        <begin position="45"/>
        <end position="73"/>
    </location>
</feature>
<dbReference type="STRING" id="646529.Desaci_3913"/>
<reference evidence="3 4" key="1">
    <citation type="journal article" date="2012" name="J. Bacteriol.">
        <title>Complete genome sequences of Desulfosporosinus orientis DSM765T, Desulfosporosinus youngiae DSM17734T, Desulfosporosinus meridiei DSM13257T, and Desulfosporosinus acidiphilus DSM22704T.</title>
        <authorList>
            <person name="Pester M."/>
            <person name="Brambilla E."/>
            <person name="Alazard D."/>
            <person name="Rattei T."/>
            <person name="Weinmaier T."/>
            <person name="Han J."/>
            <person name="Lucas S."/>
            <person name="Lapidus A."/>
            <person name="Cheng J.F."/>
            <person name="Goodwin L."/>
            <person name="Pitluck S."/>
            <person name="Peters L."/>
            <person name="Ovchinnikova G."/>
            <person name="Teshima H."/>
            <person name="Detter J.C."/>
            <person name="Han C.S."/>
            <person name="Tapia R."/>
            <person name="Land M.L."/>
            <person name="Hauser L."/>
            <person name="Kyrpides N.C."/>
            <person name="Ivanova N.N."/>
            <person name="Pagani I."/>
            <person name="Huntmann M."/>
            <person name="Wei C.L."/>
            <person name="Davenport K.W."/>
            <person name="Daligault H."/>
            <person name="Chain P.S."/>
            <person name="Chen A."/>
            <person name="Mavromatis K."/>
            <person name="Markowitz V."/>
            <person name="Szeto E."/>
            <person name="Mikhailova N."/>
            <person name="Pati A."/>
            <person name="Wagner M."/>
            <person name="Woyke T."/>
            <person name="Ollivier B."/>
            <person name="Klenk H.P."/>
            <person name="Spring S."/>
            <person name="Loy A."/>
        </authorList>
    </citation>
    <scope>NUCLEOTIDE SEQUENCE [LARGE SCALE GENOMIC DNA]</scope>
    <source>
        <strain evidence="4">DSM 22704 / JCM 16185 / SJ4</strain>
    </source>
</reference>
<name>I4DAG5_DESAJ</name>
<gene>
    <name evidence="3" type="ordered locus">Desaci_3913</name>
</gene>
<protein>
    <submittedName>
        <fullName evidence="3">Uncharacterized protein</fullName>
    </submittedName>
</protein>
<dbReference type="EMBL" id="CP003639">
    <property type="protein sequence ID" value="AFM42789.1"/>
    <property type="molecule type" value="Genomic_DNA"/>
</dbReference>
<evidence type="ECO:0000313" key="4">
    <source>
        <dbReference type="Proteomes" id="UP000002892"/>
    </source>
</evidence>
<keyword evidence="2" id="KW-1133">Transmembrane helix</keyword>
<dbReference type="eggNOG" id="ENOG502ZJ0G">
    <property type="taxonomic scope" value="Bacteria"/>
</dbReference>
<feature type="transmembrane region" description="Helical" evidence="2">
    <location>
        <begin position="15"/>
        <end position="34"/>
    </location>
</feature>
<accession>I4DAG5</accession>